<reference evidence="2" key="1">
    <citation type="submission" date="2018-05" db="EMBL/GenBank/DDBJ databases">
        <title>Leptospira yasudae sp. nov. and Leptospira stimsonii sp. nov., two pathogenic species of the genus Leptospira isolated from environmental sources.</title>
        <authorList>
            <person name="Casanovas-Massana A."/>
            <person name="Hamond C."/>
            <person name="Santos L.A."/>
            <person name="Hacker K.P."/>
            <person name="Balassiano I."/>
            <person name="Medeiros M.A."/>
            <person name="Reis M.G."/>
            <person name="Ko A.I."/>
            <person name="Wunder E.A."/>
        </authorList>
    </citation>
    <scope>NUCLEOTIDE SEQUENCE [LARGE SCALE GENOMIC DNA]</scope>
    <source>
        <strain evidence="2">Yale</strain>
    </source>
</reference>
<name>A0A396YRF6_9LEPT</name>
<dbReference type="OrthoDB" id="346186at2"/>
<evidence type="ECO:0000313" key="1">
    <source>
        <dbReference type="EMBL" id="RHX83934.1"/>
    </source>
</evidence>
<accession>A0A396YRF6</accession>
<dbReference type="EMBL" id="QHCT01000016">
    <property type="protein sequence ID" value="RHX83934.1"/>
    <property type="molecule type" value="Genomic_DNA"/>
</dbReference>
<dbReference type="AlphaFoldDB" id="A0A396YRF6"/>
<protein>
    <submittedName>
        <fullName evidence="1">Uncharacterized protein</fullName>
    </submittedName>
</protein>
<dbReference type="Proteomes" id="UP000265798">
    <property type="component" value="Unassembled WGS sequence"/>
</dbReference>
<proteinExistence type="predicted"/>
<sequence length="208" mass="24182">MSVFSILLFPFLLGCLQFKQTLKQESGKQQQILNFSQEKYCFEFNSEQINGKQIEHNVDRYQFAIEKRYYSYRQSIEGGLIEKVGIKKCEIGSLSRSKIKISFNWNTDPDCVRRQSPEEFKGCQIWNFLAGSTLGIIPFWGSTTSEISFRIYESNLEKAQYIYKPSVYIVFSILLLPVTWVNLIRSVPEDTFEQTIELFLADSGLSQK</sequence>
<evidence type="ECO:0000313" key="2">
    <source>
        <dbReference type="Proteomes" id="UP000265798"/>
    </source>
</evidence>
<comment type="caution">
    <text evidence="1">The sequence shown here is derived from an EMBL/GenBank/DDBJ whole genome shotgun (WGS) entry which is preliminary data.</text>
</comment>
<organism evidence="1 2">
    <name type="scientific">Leptospira stimsonii</name>
    <dbReference type="NCBI Taxonomy" id="2202203"/>
    <lineage>
        <taxon>Bacteria</taxon>
        <taxon>Pseudomonadati</taxon>
        <taxon>Spirochaetota</taxon>
        <taxon>Spirochaetia</taxon>
        <taxon>Leptospirales</taxon>
        <taxon>Leptospiraceae</taxon>
        <taxon>Leptospira</taxon>
    </lineage>
</organism>
<gene>
    <name evidence="1" type="ORF">DLM75_23605</name>
</gene>